<dbReference type="Proteomes" id="UP000050792">
    <property type="component" value="Unassembled WGS sequence"/>
</dbReference>
<proteinExistence type="predicted"/>
<accession>A0AA85FQZ7</accession>
<keyword evidence="1" id="KW-1185">Reference proteome</keyword>
<evidence type="ECO:0008006" key="3">
    <source>
        <dbReference type="Google" id="ProtNLM"/>
    </source>
</evidence>
<reference evidence="2" key="2">
    <citation type="submission" date="2023-11" db="UniProtKB">
        <authorList>
            <consortium name="WormBaseParasite"/>
        </authorList>
    </citation>
    <scope>IDENTIFICATION</scope>
</reference>
<evidence type="ECO:0000313" key="1">
    <source>
        <dbReference type="Proteomes" id="UP000050792"/>
    </source>
</evidence>
<name>A0AA85FQZ7_9TREM</name>
<organism evidence="1 2">
    <name type="scientific">Schistosoma rodhaini</name>
    <dbReference type="NCBI Taxonomy" id="6188"/>
    <lineage>
        <taxon>Eukaryota</taxon>
        <taxon>Metazoa</taxon>
        <taxon>Spiralia</taxon>
        <taxon>Lophotrochozoa</taxon>
        <taxon>Platyhelminthes</taxon>
        <taxon>Trematoda</taxon>
        <taxon>Digenea</taxon>
        <taxon>Strigeidida</taxon>
        <taxon>Schistosomatoidea</taxon>
        <taxon>Schistosomatidae</taxon>
        <taxon>Schistosoma</taxon>
    </lineage>
</organism>
<dbReference type="WBParaSite" id="SRDH1_61390.10">
    <property type="protein sequence ID" value="SRDH1_61390.10"/>
    <property type="gene ID" value="SRDH1_61390"/>
</dbReference>
<sequence length="453" mass="52279">MSFLFCNQIANCIFQNPTTFCEEFIICDEKNVRASLRWVKTFQHLEKPETALNFDFDQFASDKTFEIYLFVPTTILYKFGGDSCLLDKIAHLSIKASIHIRLIVPEKTVANEHVPFSETDVSGIEILKSISELASGTFAIVRLCSFIKTCSNGCTTWLMDKNERDFSHLRTSKRSKEVQIHMLSFTSYSQSIKLPCGKVYVVSDSKEHESVLMKPTLSASSEFTDRYFRPHTCPNSFGTSDCCIHPHLWSRVSVNEKLVNDLNRRIYESAKDEANSRKCLFNWFTGDYAQISNLLDNQNVLARRLSDGHYYLGSIQTVKPHLPVDQVFVRFGPIHNLTSFDLRKSRATTSNSDTFHYEWFDITEIIDLEHAIRHSIEPGDCVLVPYSWPFPKCPILNMEKPSSFENLRYYAAIVVSGREWRADKYHCYQILICTKLNKIYPDNFEQSKRCLKG</sequence>
<protein>
    <recommendedName>
        <fullName evidence="3">DUF4537 domain-containing protein</fullName>
    </recommendedName>
</protein>
<evidence type="ECO:0000313" key="2">
    <source>
        <dbReference type="WBParaSite" id="SRDH1_61390.10"/>
    </source>
</evidence>
<dbReference type="AlphaFoldDB" id="A0AA85FQZ7"/>
<reference evidence="1" key="1">
    <citation type="submission" date="2022-06" db="EMBL/GenBank/DDBJ databases">
        <authorList>
            <person name="Berger JAMES D."/>
            <person name="Berger JAMES D."/>
        </authorList>
    </citation>
    <scope>NUCLEOTIDE SEQUENCE [LARGE SCALE GENOMIC DNA]</scope>
</reference>